<dbReference type="Proteomes" id="UP000504610">
    <property type="component" value="Chromosome 7"/>
</dbReference>
<dbReference type="Pfam" id="PF09425">
    <property type="entry name" value="Jas_motif"/>
    <property type="match status" value="1"/>
</dbReference>
<dbReference type="GeneID" id="108817200"/>
<evidence type="ECO:0000256" key="1">
    <source>
        <dbReference type="ARBA" id="ARBA00008614"/>
    </source>
</evidence>
<dbReference type="Pfam" id="PF06200">
    <property type="entry name" value="tify"/>
    <property type="match status" value="1"/>
</dbReference>
<name>A0A6J0KCQ5_RAPSA</name>
<proteinExistence type="inferred from homology"/>
<reference evidence="5" key="2">
    <citation type="submission" date="2025-08" db="UniProtKB">
        <authorList>
            <consortium name="RefSeq"/>
        </authorList>
    </citation>
    <scope>IDENTIFICATION</scope>
    <source>
        <tissue evidence="5">Leaf</tissue>
    </source>
</reference>
<dbReference type="GO" id="GO:0009611">
    <property type="term" value="P:response to wounding"/>
    <property type="evidence" value="ECO:0007669"/>
    <property type="project" value="UniProtKB-UniRule"/>
</dbReference>
<dbReference type="SMART" id="SM00979">
    <property type="entry name" value="TIFY"/>
    <property type="match status" value="1"/>
</dbReference>
<comment type="similarity">
    <text evidence="1 2">Belongs to the TIFY/JAZ family.</text>
</comment>
<feature type="domain" description="Tify" evidence="3">
    <location>
        <begin position="54"/>
        <end position="89"/>
    </location>
</feature>
<dbReference type="OrthoDB" id="1939212at2759"/>
<dbReference type="KEGG" id="rsz:108817200"/>
<evidence type="ECO:0000313" key="5">
    <source>
        <dbReference type="RefSeq" id="XP_018445343.1"/>
    </source>
</evidence>
<dbReference type="PROSITE" id="PS51320">
    <property type="entry name" value="TIFY"/>
    <property type="match status" value="1"/>
</dbReference>
<comment type="subcellular location">
    <subcellularLocation>
        <location evidence="2">Nucleus</location>
    </subcellularLocation>
</comment>
<keyword evidence="4" id="KW-1185">Reference proteome</keyword>
<dbReference type="PANTHER" id="PTHR33077">
    <property type="entry name" value="PROTEIN TIFY 4A-RELATED-RELATED"/>
    <property type="match status" value="1"/>
</dbReference>
<dbReference type="PANTHER" id="PTHR33077:SF90">
    <property type="entry name" value="PROTEIN TIFY 7"/>
    <property type="match status" value="1"/>
</dbReference>
<comment type="domain">
    <text evidence="2">The jas domain is required for interaction with COI1.</text>
</comment>
<gene>
    <name evidence="5" type="primary">LOC108817200</name>
</gene>
<dbReference type="GO" id="GO:0031347">
    <property type="term" value="P:regulation of defense response"/>
    <property type="evidence" value="ECO:0007669"/>
    <property type="project" value="UniProtKB-UniRule"/>
</dbReference>
<organism evidence="4 5">
    <name type="scientific">Raphanus sativus</name>
    <name type="common">Radish</name>
    <name type="synonym">Raphanus raphanistrum var. sativus</name>
    <dbReference type="NCBI Taxonomy" id="3726"/>
    <lineage>
        <taxon>Eukaryota</taxon>
        <taxon>Viridiplantae</taxon>
        <taxon>Streptophyta</taxon>
        <taxon>Embryophyta</taxon>
        <taxon>Tracheophyta</taxon>
        <taxon>Spermatophyta</taxon>
        <taxon>Magnoliopsida</taxon>
        <taxon>eudicotyledons</taxon>
        <taxon>Gunneridae</taxon>
        <taxon>Pentapetalae</taxon>
        <taxon>rosids</taxon>
        <taxon>malvids</taxon>
        <taxon>Brassicales</taxon>
        <taxon>Brassicaceae</taxon>
        <taxon>Brassiceae</taxon>
        <taxon>Raphanus</taxon>
    </lineage>
</organism>
<dbReference type="GO" id="GO:2000022">
    <property type="term" value="P:regulation of jasmonic acid mediated signaling pathway"/>
    <property type="evidence" value="ECO:0007669"/>
    <property type="project" value="UniProtKB-UniRule"/>
</dbReference>
<sequence>MNRYFLGSSNKQYNLNNVEEDRVGERGFSKKAARQWAPESAADFLCRSQYGHAFKNANPQLTIFYAGTVSVFSDISPDKAKAIMLSAGNGSKGETGESSLKKPLRETERVYGKQIHNAATAAASSSSAFYCDNFSRCGDRPVGATNAMSMIESFNLGSSNMMPSVPQARKASLARFLEKRRERLMNAMPYKKMLLDLSTEESCGMNYFSASHT</sequence>
<reference evidence="4" key="1">
    <citation type="journal article" date="2019" name="Database">
        <title>The radish genome database (RadishGD): an integrated information resource for radish genomics.</title>
        <authorList>
            <person name="Yu H.J."/>
            <person name="Baek S."/>
            <person name="Lee Y.J."/>
            <person name="Cho A."/>
            <person name="Mun J.H."/>
        </authorList>
    </citation>
    <scope>NUCLEOTIDE SEQUENCE [LARGE SCALE GENOMIC DNA]</scope>
    <source>
        <strain evidence="4">cv. WK10039</strain>
    </source>
</reference>
<keyword evidence="2" id="KW-1184">Jasmonic acid signaling pathway</keyword>
<dbReference type="GO" id="GO:0005634">
    <property type="term" value="C:nucleus"/>
    <property type="evidence" value="ECO:0007669"/>
    <property type="project" value="UniProtKB-SubCell"/>
</dbReference>
<protein>
    <recommendedName>
        <fullName evidence="2">Protein TIFY</fullName>
    </recommendedName>
    <alternativeName>
        <fullName evidence="2">Jasmonate ZIM domain-containing protein</fullName>
    </alternativeName>
</protein>
<dbReference type="RefSeq" id="XP_018445343.1">
    <property type="nucleotide sequence ID" value="XM_018589841.2"/>
</dbReference>
<evidence type="ECO:0000256" key="2">
    <source>
        <dbReference type="RuleBase" id="RU369065"/>
    </source>
</evidence>
<evidence type="ECO:0000259" key="3">
    <source>
        <dbReference type="PROSITE" id="PS51320"/>
    </source>
</evidence>
<dbReference type="AlphaFoldDB" id="A0A6J0KCQ5"/>
<dbReference type="InterPro" id="IPR010399">
    <property type="entry name" value="Tify_dom"/>
</dbReference>
<accession>A0A6J0KCQ5</accession>
<keyword evidence="2" id="KW-0539">Nucleus</keyword>
<comment type="function">
    <text evidence="2">Repressor of jasmonate responses.</text>
</comment>
<dbReference type="InterPro" id="IPR040390">
    <property type="entry name" value="TIFY/JAZ"/>
</dbReference>
<evidence type="ECO:0000313" key="4">
    <source>
        <dbReference type="Proteomes" id="UP000504610"/>
    </source>
</evidence>
<dbReference type="InterPro" id="IPR018467">
    <property type="entry name" value="CCT_CS"/>
</dbReference>